<reference evidence="12" key="2">
    <citation type="submission" date="2023-05" db="EMBL/GenBank/DDBJ databases">
        <authorList>
            <consortium name="Lawrence Berkeley National Laboratory"/>
            <person name="Steindorff A."/>
            <person name="Hensen N."/>
            <person name="Bonometti L."/>
            <person name="Westerberg I."/>
            <person name="Brannstrom I.O."/>
            <person name="Guillou S."/>
            <person name="Cros-Aarteil S."/>
            <person name="Calhoun S."/>
            <person name="Haridas S."/>
            <person name="Kuo A."/>
            <person name="Mondo S."/>
            <person name="Pangilinan J."/>
            <person name="Riley R."/>
            <person name="Labutti K."/>
            <person name="Andreopoulos B."/>
            <person name="Lipzen A."/>
            <person name="Chen C."/>
            <person name="Yanf M."/>
            <person name="Daum C."/>
            <person name="Ng V."/>
            <person name="Clum A."/>
            <person name="Ohm R."/>
            <person name="Martin F."/>
            <person name="Silar P."/>
            <person name="Natvig D."/>
            <person name="Lalanne C."/>
            <person name="Gautier V."/>
            <person name="Ament-Velasquez S.L."/>
            <person name="Kruys A."/>
            <person name="Hutchinson M.I."/>
            <person name="Powell A.J."/>
            <person name="Barry K."/>
            <person name="Miller A.N."/>
            <person name="Grigoriev I.V."/>
            <person name="Debuchy R."/>
            <person name="Gladieux P."/>
            <person name="Thoren M.H."/>
            <person name="Johannesson H."/>
        </authorList>
    </citation>
    <scope>NUCLEOTIDE SEQUENCE</scope>
    <source>
        <strain evidence="12">CBS 990.96</strain>
    </source>
</reference>
<evidence type="ECO:0000256" key="5">
    <source>
        <dbReference type="ARBA" id="ARBA00022989"/>
    </source>
</evidence>
<comment type="caution">
    <text evidence="12">The sequence shown here is derived from an EMBL/GenBank/DDBJ whole genome shotgun (WGS) entry which is preliminary data.</text>
</comment>
<feature type="compositionally biased region" description="Polar residues" evidence="10">
    <location>
        <begin position="517"/>
        <end position="526"/>
    </location>
</feature>
<evidence type="ECO:0000256" key="7">
    <source>
        <dbReference type="ARBA" id="ARBA00023136"/>
    </source>
</evidence>
<evidence type="ECO:0000256" key="10">
    <source>
        <dbReference type="SAM" id="MobiDB-lite"/>
    </source>
</evidence>
<keyword evidence="4 11" id="KW-0812">Transmembrane</keyword>
<feature type="compositionally biased region" description="Basic and acidic residues" evidence="10">
    <location>
        <begin position="550"/>
        <end position="571"/>
    </location>
</feature>
<feature type="compositionally biased region" description="Polar residues" evidence="10">
    <location>
        <begin position="429"/>
        <end position="442"/>
    </location>
</feature>
<organism evidence="12 13">
    <name type="scientific">Podospora fimiseda</name>
    <dbReference type="NCBI Taxonomy" id="252190"/>
    <lineage>
        <taxon>Eukaryota</taxon>
        <taxon>Fungi</taxon>
        <taxon>Dikarya</taxon>
        <taxon>Ascomycota</taxon>
        <taxon>Pezizomycotina</taxon>
        <taxon>Sordariomycetes</taxon>
        <taxon>Sordariomycetidae</taxon>
        <taxon>Sordariales</taxon>
        <taxon>Podosporaceae</taxon>
        <taxon>Podospora</taxon>
    </lineage>
</organism>
<accession>A0AAN7GY63</accession>
<feature type="transmembrane region" description="Helical" evidence="11">
    <location>
        <begin position="252"/>
        <end position="272"/>
    </location>
</feature>
<dbReference type="AlphaFoldDB" id="A0AAN7GY63"/>
<evidence type="ECO:0000256" key="9">
    <source>
        <dbReference type="ARBA" id="ARBA00023224"/>
    </source>
</evidence>
<keyword evidence="5 11" id="KW-1133">Transmembrane helix</keyword>
<comment type="similarity">
    <text evidence="2">Belongs to the G-protein coupled receptor 4 family.</text>
</comment>
<dbReference type="PANTHER" id="PTHR28097:SF1">
    <property type="entry name" value="PHEROMONE A FACTOR RECEPTOR"/>
    <property type="match status" value="1"/>
</dbReference>
<evidence type="ECO:0000256" key="2">
    <source>
        <dbReference type="ARBA" id="ARBA00011085"/>
    </source>
</evidence>
<dbReference type="GO" id="GO:0000750">
    <property type="term" value="P:pheromone-dependent signal transduction involved in conjugation with cellular fusion"/>
    <property type="evidence" value="ECO:0007669"/>
    <property type="project" value="TreeGrafter"/>
</dbReference>
<protein>
    <submittedName>
        <fullName evidence="12">Pheromone A receptor-domain-containing protein</fullName>
    </submittedName>
</protein>
<keyword evidence="8 12" id="KW-0675">Receptor</keyword>
<dbReference type="PANTHER" id="PTHR28097">
    <property type="entry name" value="PHEROMONE A FACTOR RECEPTOR"/>
    <property type="match status" value="1"/>
</dbReference>
<keyword evidence="3" id="KW-0589">Pheromone response</keyword>
<proteinExistence type="inferred from homology"/>
<keyword evidence="6" id="KW-0297">G-protein coupled receptor</keyword>
<feature type="transmembrane region" description="Helical" evidence="11">
    <location>
        <begin position="42"/>
        <end position="64"/>
    </location>
</feature>
<evidence type="ECO:0000256" key="11">
    <source>
        <dbReference type="SAM" id="Phobius"/>
    </source>
</evidence>
<feature type="transmembrane region" description="Helical" evidence="11">
    <location>
        <begin position="314"/>
        <end position="334"/>
    </location>
</feature>
<feature type="compositionally biased region" description="Polar residues" evidence="10">
    <location>
        <begin position="483"/>
        <end position="493"/>
    </location>
</feature>
<evidence type="ECO:0000256" key="1">
    <source>
        <dbReference type="ARBA" id="ARBA00004141"/>
    </source>
</evidence>
<feature type="region of interest" description="Disordered" evidence="10">
    <location>
        <begin position="386"/>
        <end position="571"/>
    </location>
</feature>
<keyword evidence="9" id="KW-0807">Transducer</keyword>
<dbReference type="Proteomes" id="UP001301958">
    <property type="component" value="Unassembled WGS sequence"/>
</dbReference>
<evidence type="ECO:0000256" key="8">
    <source>
        <dbReference type="ARBA" id="ARBA00023170"/>
    </source>
</evidence>
<evidence type="ECO:0000256" key="3">
    <source>
        <dbReference type="ARBA" id="ARBA00022507"/>
    </source>
</evidence>
<feature type="compositionally biased region" description="Basic and acidic residues" evidence="10">
    <location>
        <begin position="497"/>
        <end position="507"/>
    </location>
</feature>
<dbReference type="GO" id="GO:0004932">
    <property type="term" value="F:mating-type factor pheromone receptor activity"/>
    <property type="evidence" value="ECO:0007669"/>
    <property type="project" value="InterPro"/>
</dbReference>
<dbReference type="InterPro" id="IPR001499">
    <property type="entry name" value="GPCR_STE3"/>
</dbReference>
<gene>
    <name evidence="12" type="ORF">QBC38DRAFT_43088</name>
</gene>
<feature type="compositionally biased region" description="Polar residues" evidence="10">
    <location>
        <begin position="386"/>
        <end position="395"/>
    </location>
</feature>
<feature type="transmembrane region" description="Helical" evidence="11">
    <location>
        <begin position="112"/>
        <end position="133"/>
    </location>
</feature>
<feature type="transmembrane region" description="Helical" evidence="11">
    <location>
        <begin position="71"/>
        <end position="92"/>
    </location>
</feature>
<feature type="transmembrane region" description="Helical" evidence="11">
    <location>
        <begin position="195"/>
        <end position="221"/>
    </location>
</feature>
<reference evidence="12" key="1">
    <citation type="journal article" date="2023" name="Mol. Phylogenet. Evol.">
        <title>Genome-scale phylogeny and comparative genomics of the fungal order Sordariales.</title>
        <authorList>
            <person name="Hensen N."/>
            <person name="Bonometti L."/>
            <person name="Westerberg I."/>
            <person name="Brannstrom I.O."/>
            <person name="Guillou S."/>
            <person name="Cros-Aarteil S."/>
            <person name="Calhoun S."/>
            <person name="Haridas S."/>
            <person name="Kuo A."/>
            <person name="Mondo S."/>
            <person name="Pangilinan J."/>
            <person name="Riley R."/>
            <person name="LaButti K."/>
            <person name="Andreopoulos B."/>
            <person name="Lipzen A."/>
            <person name="Chen C."/>
            <person name="Yan M."/>
            <person name="Daum C."/>
            <person name="Ng V."/>
            <person name="Clum A."/>
            <person name="Steindorff A."/>
            <person name="Ohm R.A."/>
            <person name="Martin F."/>
            <person name="Silar P."/>
            <person name="Natvig D.O."/>
            <person name="Lalanne C."/>
            <person name="Gautier V."/>
            <person name="Ament-Velasquez S.L."/>
            <person name="Kruys A."/>
            <person name="Hutchinson M.I."/>
            <person name="Powell A.J."/>
            <person name="Barry K."/>
            <person name="Miller A.N."/>
            <person name="Grigoriev I.V."/>
            <person name="Debuchy R."/>
            <person name="Gladieux P."/>
            <person name="Hiltunen Thoren M."/>
            <person name="Johannesson H."/>
        </authorList>
    </citation>
    <scope>NUCLEOTIDE SEQUENCE</scope>
    <source>
        <strain evidence="12">CBS 990.96</strain>
    </source>
</reference>
<dbReference type="Pfam" id="PF02076">
    <property type="entry name" value="STE3"/>
    <property type="match status" value="1"/>
</dbReference>
<sequence>MSSPTDNSNIPYKWAIFGFTTTPGERIGPDPPYTYPALQVNLFFRVFLGIISLLVTWIPARLLYRNGELSGMMLCAILMILNLETVINSLIWRNNDVASWYDGRGWCDLQKYLLFPLNTAYHICLFEVMRGLAAKCAIDRVTSLSSSERKRNGIISAFVIFTIPIIQMALVYPLAVGRFNVSILVGCSVYYMPNWVFLVFFVIPTPIFIIGAAVMAGITFYRYRKIESATRKVLLSQDSVALARQNRVRKKLYFTTLCTIIIVLPLIFLFLVRNIMAGMPWNKPFDFEATQNGPDPFNDKFISFTTSDMMNFEQLAVCYIPIVSGLLIFIPFGTTIEALNAYRKVLLLFGLGYLFPKLRQEIKPQPRDKGSSPSWWSSFLRPMRSTTSSAQTSRKASLLPTAEHKSFTSGSPPNSPSPANPWPDLSAQEIDQYSSQLQSASTQPPPTMTRPPFVITTPAFTPPQPVAMRFPPAPSTSRKHKQQQSTEQTSPRTSVLVDEKGWQDRNQAEVGFDTKVWSDSNNNSDIEASAGNGRQGVVRVETRINTTTTRDVEERNYGEEEDNDSNRRAAS</sequence>
<dbReference type="CDD" id="cd14966">
    <property type="entry name" value="7tmD_STE3"/>
    <property type="match status" value="1"/>
</dbReference>
<keyword evidence="13" id="KW-1185">Reference proteome</keyword>
<evidence type="ECO:0000313" key="13">
    <source>
        <dbReference type="Proteomes" id="UP001301958"/>
    </source>
</evidence>
<dbReference type="GO" id="GO:0005886">
    <property type="term" value="C:plasma membrane"/>
    <property type="evidence" value="ECO:0007669"/>
    <property type="project" value="TreeGrafter"/>
</dbReference>
<evidence type="ECO:0000313" key="12">
    <source>
        <dbReference type="EMBL" id="KAK4223699.1"/>
    </source>
</evidence>
<name>A0AAN7GY63_9PEZI</name>
<feature type="transmembrane region" description="Helical" evidence="11">
    <location>
        <begin position="154"/>
        <end position="175"/>
    </location>
</feature>
<keyword evidence="7 11" id="KW-0472">Membrane</keyword>
<evidence type="ECO:0000256" key="6">
    <source>
        <dbReference type="ARBA" id="ARBA00023040"/>
    </source>
</evidence>
<comment type="subcellular location">
    <subcellularLocation>
        <location evidence="1">Membrane</location>
        <topology evidence="1">Multi-pass membrane protein</topology>
    </subcellularLocation>
</comment>
<dbReference type="EMBL" id="MU865417">
    <property type="protein sequence ID" value="KAK4223699.1"/>
    <property type="molecule type" value="Genomic_DNA"/>
</dbReference>
<evidence type="ECO:0000256" key="4">
    <source>
        <dbReference type="ARBA" id="ARBA00022692"/>
    </source>
</evidence>